<gene>
    <name evidence="1" type="ORF">SAMN05421837_11049</name>
</gene>
<evidence type="ECO:0000313" key="1">
    <source>
        <dbReference type="EMBL" id="SEF36300.1"/>
    </source>
</evidence>
<keyword evidence="2" id="KW-1185">Reference proteome</keyword>
<accession>A0A1H5RD62</accession>
<dbReference type="EMBL" id="FNUJ01000010">
    <property type="protein sequence ID" value="SEF36300.1"/>
    <property type="molecule type" value="Genomic_DNA"/>
</dbReference>
<proteinExistence type="predicted"/>
<dbReference type="Proteomes" id="UP000198878">
    <property type="component" value="Unassembled WGS sequence"/>
</dbReference>
<reference evidence="2" key="1">
    <citation type="submission" date="2016-10" db="EMBL/GenBank/DDBJ databases">
        <authorList>
            <person name="Varghese N."/>
            <person name="Submissions S."/>
        </authorList>
    </citation>
    <scope>NUCLEOTIDE SEQUENCE [LARGE SCALE GENOMIC DNA]</scope>
    <source>
        <strain evidence="2">DSM 44654</strain>
    </source>
</reference>
<dbReference type="AlphaFoldDB" id="A0A1H5RD62"/>
<evidence type="ECO:0000313" key="2">
    <source>
        <dbReference type="Proteomes" id="UP000198878"/>
    </source>
</evidence>
<evidence type="ECO:0008006" key="3">
    <source>
        <dbReference type="Google" id="ProtNLM"/>
    </source>
</evidence>
<name>A0A1H5RD62_9PSEU</name>
<sequence>MSRVVFELMSNGDEQGVSDVGRYLGDSVVVRALEAWARDRALSLEVPDEPWRRRGGSGALLARLRITPTVEFGDSVDVILKVCSKGSPAGEARNYERAWLSSPTFASRHLIRQLFQPQTVEDGRVLMFLDSSEMVSNSQTVGEMEPAYQQLGAAEAIRSILYRWNEPTGWTRRRTSASEFLRLELRGALNRGRSAYRWADRAGLMVDDVDWFGVRIGKSGKLPNPIHLLNDDSAFSKIDVDYVLGYSHGDLHVDNIVVPLTDGQPDFGQIRLIDLSGYSSSAPLSRDVATLLLSLILPTVRAKTNSGGDMHTLVRLLIDADFSHSDLEESVIAQSVHRVRAAVIRGLDYELKRIFQIQYLLSLLAQAITYTSYSNVGEVGRQWYFAFGLEVVKKVNEMVDFKSD</sequence>
<protein>
    <recommendedName>
        <fullName evidence="3">Phosphotransferase enzyme family protein</fullName>
    </recommendedName>
</protein>
<organism evidence="1 2">
    <name type="scientific">Amycolatopsis pretoriensis</name>
    <dbReference type="NCBI Taxonomy" id="218821"/>
    <lineage>
        <taxon>Bacteria</taxon>
        <taxon>Bacillati</taxon>
        <taxon>Actinomycetota</taxon>
        <taxon>Actinomycetes</taxon>
        <taxon>Pseudonocardiales</taxon>
        <taxon>Pseudonocardiaceae</taxon>
        <taxon>Amycolatopsis</taxon>
    </lineage>
</organism>
<dbReference type="STRING" id="218821.SAMN05421837_11049"/>